<keyword evidence="1" id="KW-0175">Coiled coil</keyword>
<feature type="compositionally biased region" description="Gly residues" evidence="2">
    <location>
        <begin position="72"/>
        <end position="104"/>
    </location>
</feature>
<evidence type="ECO:0000313" key="5">
    <source>
        <dbReference type="Proteomes" id="UP000721442"/>
    </source>
</evidence>
<feature type="signal peptide" evidence="3">
    <location>
        <begin position="1"/>
        <end position="19"/>
    </location>
</feature>
<accession>A0A940IC05</accession>
<evidence type="ECO:0000313" key="4">
    <source>
        <dbReference type="EMBL" id="MBO8407029.1"/>
    </source>
</evidence>
<evidence type="ECO:0000256" key="2">
    <source>
        <dbReference type="SAM" id="MobiDB-lite"/>
    </source>
</evidence>
<dbReference type="EMBL" id="JADINE010000016">
    <property type="protein sequence ID" value="MBO8407029.1"/>
    <property type="molecule type" value="Genomic_DNA"/>
</dbReference>
<feature type="chain" id="PRO_5038039028" evidence="3">
    <location>
        <begin position="20"/>
        <end position="733"/>
    </location>
</feature>
<comment type="caution">
    <text evidence="4">The sequence shown here is derived from an EMBL/GenBank/DDBJ whole genome shotgun (WGS) entry which is preliminary data.</text>
</comment>
<dbReference type="AlphaFoldDB" id="A0A940IC05"/>
<sequence>MKLLPVFTLLCVLPTMAGAASRADSSTVRVGVNRMAQAGLHAPNMAVDLSESSATTFMPTLSVVPGPTTSGGQNGGGNSSGNNNGGNSGDGGNTGGAGTVDGGGVASSESCRDAYRACMDEFCLLDESEGSRCACSSNINQSKSLIQEIQEIQEEADLLYTEGVEREQMGAQARLVFGESEAAQKSSRVSGINFADWINSGTDEDVSLGADYDIGDNLYAMASEYCASRLEACGADAEMEEMLYARMIVQDCKSFESYLNDQKTIAEQNKRTAEAAVRQARLQMLDTTNKYNRGECSLAYRSCIADKGGCGVNFENCLDADLLQRRANACENVLDQCMAVREYVLSDWRDEAVSILEDAAKYADRNARGTCLARIQLCLEDSCSTETNSACLTDVNVAAGICPVIDECEEMIPGIKSVVNDKLGYLRTQFCQNDVDACLRDRCGENFTAPECVGKSALEIAAMCPQDMFPSCKNETQFDIIVQAAMLQMDYQMLQGCLNYFGEQLGAVCGTDMSCLPTDTQIASLVEVPETQADLAALRESVRANTQAAVDEFFVQFEQDKTVAACQDSQKPSDRQSLGDSVFNSAKMIAQINAENRSMRELESKIAELSRQQDLEEAEQNCYNAYQVETPDKSSKNYSYIRSVSWEPALRNCHVCRMQQVCETGGQSKGAAGLQAAAGGLAAGASAGTMVSPGWGTAIGAVVGGVGGFFAGRSAGGEQEFCQEIETCEDINM</sequence>
<name>A0A940IC05_9PROT</name>
<evidence type="ECO:0000256" key="3">
    <source>
        <dbReference type="SAM" id="SignalP"/>
    </source>
</evidence>
<gene>
    <name evidence="4" type="ORF">IAC77_01040</name>
</gene>
<dbReference type="Proteomes" id="UP000721442">
    <property type="component" value="Unassembled WGS sequence"/>
</dbReference>
<evidence type="ECO:0000256" key="1">
    <source>
        <dbReference type="SAM" id="Coils"/>
    </source>
</evidence>
<feature type="coiled-coil region" evidence="1">
    <location>
        <begin position="592"/>
        <end position="619"/>
    </location>
</feature>
<keyword evidence="3" id="KW-0732">Signal</keyword>
<protein>
    <submittedName>
        <fullName evidence="4">Uncharacterized protein</fullName>
    </submittedName>
</protein>
<proteinExistence type="predicted"/>
<feature type="region of interest" description="Disordered" evidence="2">
    <location>
        <begin position="59"/>
        <end position="104"/>
    </location>
</feature>
<reference evidence="4" key="1">
    <citation type="submission" date="2020-10" db="EMBL/GenBank/DDBJ databases">
        <authorList>
            <person name="Gilroy R."/>
        </authorList>
    </citation>
    <scope>NUCLEOTIDE SEQUENCE</scope>
    <source>
        <strain evidence="4">B1-16210</strain>
    </source>
</reference>
<reference evidence="4" key="2">
    <citation type="journal article" date="2021" name="PeerJ">
        <title>Extensive microbial diversity within the chicken gut microbiome revealed by metagenomics and culture.</title>
        <authorList>
            <person name="Gilroy R."/>
            <person name="Ravi A."/>
            <person name="Getino M."/>
            <person name="Pursley I."/>
            <person name="Horton D.L."/>
            <person name="Alikhan N.F."/>
            <person name="Baker D."/>
            <person name="Gharbi K."/>
            <person name="Hall N."/>
            <person name="Watson M."/>
            <person name="Adriaenssens E.M."/>
            <person name="Foster-Nyarko E."/>
            <person name="Jarju S."/>
            <person name="Secka A."/>
            <person name="Antonio M."/>
            <person name="Oren A."/>
            <person name="Chaudhuri R.R."/>
            <person name="La Ragione R."/>
            <person name="Hildebrand F."/>
            <person name="Pallen M.J."/>
        </authorList>
    </citation>
    <scope>NUCLEOTIDE SEQUENCE</scope>
    <source>
        <strain evidence="4">B1-16210</strain>
    </source>
</reference>
<organism evidence="4 5">
    <name type="scientific">Candidatus Enterousia excrementavium</name>
    <dbReference type="NCBI Taxonomy" id="2840789"/>
    <lineage>
        <taxon>Bacteria</taxon>
        <taxon>Pseudomonadati</taxon>
        <taxon>Pseudomonadota</taxon>
        <taxon>Alphaproteobacteria</taxon>
        <taxon>Candidatus Enterousia</taxon>
    </lineage>
</organism>